<protein>
    <recommendedName>
        <fullName evidence="3">Resolvase/invertase-type recombinase catalytic domain-containing protein</fullName>
    </recommendedName>
</protein>
<dbReference type="eggNOG" id="arCOG03164">
    <property type="taxonomic scope" value="Archaea"/>
</dbReference>
<dbReference type="Gene3D" id="1.10.287.2170">
    <property type="match status" value="1"/>
</dbReference>
<reference evidence="1 2" key="1">
    <citation type="submission" date="2012-01" db="EMBL/GenBank/DDBJ databases">
        <title>Improved High-Quality Draft sequence of Metallosphaera yellowstonensis MK1.</title>
        <authorList>
            <consortium name="US DOE Joint Genome Institute"/>
            <person name="Lucas S."/>
            <person name="Han J."/>
            <person name="Cheng J.-F."/>
            <person name="Goodwin L."/>
            <person name="Pitluck S."/>
            <person name="Peters L."/>
            <person name="Teshima H."/>
            <person name="Detter J.C."/>
            <person name="Han C."/>
            <person name="Tapia R."/>
            <person name="Land M."/>
            <person name="Hauser L."/>
            <person name="Kyrpides N."/>
            <person name="Kozubal M."/>
            <person name="Macur R.E."/>
            <person name="Jay Z."/>
            <person name="Inskeep W."/>
            <person name="Woyke T."/>
        </authorList>
    </citation>
    <scope>NUCLEOTIDE SEQUENCE [LARGE SCALE GENOMIC DNA]</scope>
    <source>
        <strain evidence="1 2">MK1</strain>
    </source>
</reference>
<sequence>MIVNNEVSKAVAYPDKLVRFGFEMVEEVCRAHSCEIVVLNKEDRTTGQELIDLISILVSFGKLYGMGSREYEKVRKCAEEIKA</sequence>
<keyword evidence="2" id="KW-1185">Reference proteome</keyword>
<organism evidence="1 2">
    <name type="scientific">Metallosphaera yellowstonensis MK1</name>
    <dbReference type="NCBI Taxonomy" id="671065"/>
    <lineage>
        <taxon>Archaea</taxon>
        <taxon>Thermoproteota</taxon>
        <taxon>Thermoprotei</taxon>
        <taxon>Sulfolobales</taxon>
        <taxon>Sulfolobaceae</taxon>
        <taxon>Metallosphaera</taxon>
    </lineage>
</organism>
<dbReference type="HOGENOM" id="CLU_082093_4_3_2"/>
<dbReference type="Proteomes" id="UP000003980">
    <property type="component" value="Unassembled WGS sequence"/>
</dbReference>
<evidence type="ECO:0008006" key="3">
    <source>
        <dbReference type="Google" id="ProtNLM"/>
    </source>
</evidence>
<dbReference type="EMBL" id="JH597761">
    <property type="protein sequence ID" value="EHP70726.1"/>
    <property type="molecule type" value="Genomic_DNA"/>
</dbReference>
<name>H2C3A5_9CREN</name>
<evidence type="ECO:0000313" key="2">
    <source>
        <dbReference type="Proteomes" id="UP000003980"/>
    </source>
</evidence>
<evidence type="ECO:0000313" key="1">
    <source>
        <dbReference type="EMBL" id="EHP70726.1"/>
    </source>
</evidence>
<proteinExistence type="predicted"/>
<gene>
    <name evidence="1" type="ORF">MetMK1DRAFT_00012290</name>
</gene>
<accession>H2C3A5</accession>
<dbReference type="STRING" id="671065.MetMK1DRAFT_00012290"/>
<dbReference type="AlphaFoldDB" id="H2C3A5"/>